<feature type="compositionally biased region" description="Acidic residues" evidence="4">
    <location>
        <begin position="857"/>
        <end position="867"/>
    </location>
</feature>
<proteinExistence type="predicted"/>
<feature type="region of interest" description="Disordered" evidence="4">
    <location>
        <begin position="318"/>
        <end position="416"/>
    </location>
</feature>
<feature type="region of interest" description="Disordered" evidence="4">
    <location>
        <begin position="946"/>
        <end position="1052"/>
    </location>
</feature>
<keyword evidence="3" id="KW-0802">TPR repeat</keyword>
<feature type="compositionally biased region" description="Polar residues" evidence="4">
    <location>
        <begin position="346"/>
        <end position="355"/>
    </location>
</feature>
<dbReference type="GO" id="GO:0006325">
    <property type="term" value="P:chromatin organization"/>
    <property type="evidence" value="ECO:0007669"/>
    <property type="project" value="InterPro"/>
</dbReference>
<feature type="region of interest" description="Disordered" evidence="4">
    <location>
        <begin position="855"/>
        <end position="920"/>
    </location>
</feature>
<feature type="compositionally biased region" description="Basic and acidic residues" evidence="4">
    <location>
        <begin position="882"/>
        <end position="905"/>
    </location>
</feature>
<dbReference type="Gene3D" id="1.25.40.10">
    <property type="entry name" value="Tetratricopeptide repeat domain"/>
    <property type="match status" value="2"/>
</dbReference>
<dbReference type="InterPro" id="IPR019734">
    <property type="entry name" value="TPR_rpt"/>
</dbReference>
<evidence type="ECO:0000256" key="1">
    <source>
        <dbReference type="ARBA" id="ARBA00004123"/>
    </source>
</evidence>
<feature type="compositionally biased region" description="Polar residues" evidence="4">
    <location>
        <begin position="946"/>
        <end position="956"/>
    </location>
</feature>
<feature type="compositionally biased region" description="Polar residues" evidence="4">
    <location>
        <begin position="1014"/>
        <end position="1047"/>
    </location>
</feature>
<evidence type="ECO:0000313" key="6">
    <source>
        <dbReference type="Proteomes" id="UP000821837"/>
    </source>
</evidence>
<dbReference type="PROSITE" id="PS50005">
    <property type="entry name" value="TPR"/>
    <property type="match status" value="1"/>
</dbReference>
<sequence>MIKFCALNSNDTSSPQDDDDSPVVTREAQEEEAFGLYRKALGQLQQESHDEALASFRELLALPFISRCSAPPQDDNSDAKSAGGTLPPALMLKYVALKNLGGIQVRLGDSRGAVAAYLDAAEIDSTDVTLWYKIGRLALGLYLYPLARIAFEEGLRCSEQHWPCLSNLMTVLYVLNDHLGCLECAARALRLDPGYVKALAFREAVFRENPALKSCQDGVFRGCDPSVFTRAVSKEDAEAVLSEARELRDKRRELYTPGKLPRLPLRKKLGEMSWVALGQAMLELYEFIATAKHDSDVSLACKVDLLRSEIDDKPVAEVTDLKKESPSDSLQQGSGNSSGDLIICMNTPSDPTSQAELPEGQPQTEPVEPQLAQPADPGSLAEQLTIVTQELATPDENGGSRMTIGRGRRGGKRKRLSLEHLDPSLKRRSARVRNTLRKTQESVNYQELLTQFLPSSLAYEGKDDREDSIPNFSDLNSDHTYGMTPTGTLQEDVDKVVSDAEGIEKTESEAVQRFINEHGDRHTLMDLMEDYLWELSSREDLLWPPHIHRCIKHDMGLLGCLESPKLTRMAHNIIKLINVQMDVNTSNFSPLVLELYYLLGDYYFKNKEFAKAIRYYTLDACLNPDRLDSWAGLALSRSTQIEQRINSCEPKNESTIQKRAASSLRCFKRALEIDNSNSALWIEYGSCVYMLQSNISRQLKQSSQFVLSDEAAEALAKRKKELLETAKNCYESASHCEEDCRRADEMWLNHYLLGKITHKLGYSPAVYLDHLYQSLQHLYEMKAVYPRRILYHSPPPLSIESLELYYKIHALSMKYLLRYEDTPAPKDELRAIWKYIQKAGSSPFAKFQEKAELYYSSEDDEESDETGGEEKATETSRQAKKRSLETDHDYYHAKKPHLEQKRGDVKASTTDSPSSADEQELSAVKEILDCLLSVVSEKLAAEERQASLNRAETSTAAGDEPMVTARDGRGVTPSSDSCPVKAPLEVKQGKCVDAQRQSPAKEQTAVVLHDEQSVTDADSGNKKSTLGQSSDTSEQVKGSKLETSAPNSDPFLKLEEDEMKQVLLKTCVHAMKECLSRFPQHFKSVYYLARFYCHSKRSCNLQLARDYLLDSGLSRPTAAGSDSAPAVPGLFAERKTTNFFTGIWHTPGDEIDRAGSFATHMYRSIVLLLEILERCNDVDMLAQLAVQLNREPEPEKKYLRDVDRTYLARKAFETAMILASRRLDILMNEEPPPEDDVLVLALLDVYRVFQVFQKQGVFVDEAGGALAESYRLYKLGEVDSSPPIAEQAVMFCARRQHRESLRALEAAAHVFEQQPLYDVDGTAGSYSDSL</sequence>
<evidence type="ECO:0000256" key="3">
    <source>
        <dbReference type="PROSITE-ProRule" id="PRU00339"/>
    </source>
</evidence>
<dbReference type="VEuPathDB" id="VectorBase:RSAN_027392"/>
<feature type="compositionally biased region" description="Basic residues" evidence="4">
    <location>
        <begin position="406"/>
        <end position="415"/>
    </location>
</feature>
<comment type="subcellular location">
    <subcellularLocation>
        <location evidence="1">Nucleus</location>
    </subcellularLocation>
</comment>
<dbReference type="GO" id="GO:0005634">
    <property type="term" value="C:nucleus"/>
    <property type="evidence" value="ECO:0007669"/>
    <property type="project" value="UniProtKB-SubCell"/>
</dbReference>
<evidence type="ECO:0000256" key="4">
    <source>
        <dbReference type="SAM" id="MobiDB-lite"/>
    </source>
</evidence>
<reference evidence="5" key="2">
    <citation type="submission" date="2021-09" db="EMBL/GenBank/DDBJ databases">
        <authorList>
            <person name="Jia N."/>
            <person name="Wang J."/>
            <person name="Shi W."/>
            <person name="Du L."/>
            <person name="Sun Y."/>
            <person name="Zhan W."/>
            <person name="Jiang J."/>
            <person name="Wang Q."/>
            <person name="Zhang B."/>
            <person name="Ji P."/>
            <person name="Sakyi L.B."/>
            <person name="Cui X."/>
            <person name="Yuan T."/>
            <person name="Jiang B."/>
            <person name="Yang W."/>
            <person name="Lam T.T.-Y."/>
            <person name="Chang Q."/>
            <person name="Ding S."/>
            <person name="Wang X."/>
            <person name="Zhu J."/>
            <person name="Ruan X."/>
            <person name="Zhao L."/>
            <person name="Wei J."/>
            <person name="Que T."/>
            <person name="Du C."/>
            <person name="Cheng J."/>
            <person name="Dai P."/>
            <person name="Han X."/>
            <person name="Huang E."/>
            <person name="Gao Y."/>
            <person name="Liu J."/>
            <person name="Shao H."/>
            <person name="Ye R."/>
            <person name="Li L."/>
            <person name="Wei W."/>
            <person name="Wang X."/>
            <person name="Wang C."/>
            <person name="Huo Q."/>
            <person name="Li W."/>
            <person name="Guo W."/>
            <person name="Chen H."/>
            <person name="Chen S."/>
            <person name="Zhou L."/>
            <person name="Zhou L."/>
            <person name="Ni X."/>
            <person name="Tian J."/>
            <person name="Zhou Y."/>
            <person name="Sheng Y."/>
            <person name="Liu T."/>
            <person name="Pan Y."/>
            <person name="Xia L."/>
            <person name="Li J."/>
            <person name="Zhao F."/>
            <person name="Cao W."/>
        </authorList>
    </citation>
    <scope>NUCLEOTIDE SEQUENCE</scope>
    <source>
        <strain evidence="5">Rsan-2018</strain>
        <tissue evidence="5">Larvae</tissue>
    </source>
</reference>
<reference evidence="5" key="1">
    <citation type="journal article" date="2020" name="Cell">
        <title>Large-Scale Comparative Analyses of Tick Genomes Elucidate Their Genetic Diversity and Vector Capacities.</title>
        <authorList>
            <consortium name="Tick Genome and Microbiome Consortium (TIGMIC)"/>
            <person name="Jia N."/>
            <person name="Wang J."/>
            <person name="Shi W."/>
            <person name="Du L."/>
            <person name="Sun Y."/>
            <person name="Zhan W."/>
            <person name="Jiang J.F."/>
            <person name="Wang Q."/>
            <person name="Zhang B."/>
            <person name="Ji P."/>
            <person name="Bell-Sakyi L."/>
            <person name="Cui X.M."/>
            <person name="Yuan T.T."/>
            <person name="Jiang B.G."/>
            <person name="Yang W.F."/>
            <person name="Lam T.T."/>
            <person name="Chang Q.C."/>
            <person name="Ding S.J."/>
            <person name="Wang X.J."/>
            <person name="Zhu J.G."/>
            <person name="Ruan X.D."/>
            <person name="Zhao L."/>
            <person name="Wei J.T."/>
            <person name="Ye R.Z."/>
            <person name="Que T.C."/>
            <person name="Du C.H."/>
            <person name="Zhou Y.H."/>
            <person name="Cheng J.X."/>
            <person name="Dai P.F."/>
            <person name="Guo W.B."/>
            <person name="Han X.H."/>
            <person name="Huang E.J."/>
            <person name="Li L.F."/>
            <person name="Wei W."/>
            <person name="Gao Y.C."/>
            <person name="Liu J.Z."/>
            <person name="Shao H.Z."/>
            <person name="Wang X."/>
            <person name="Wang C.C."/>
            <person name="Yang T.C."/>
            <person name="Huo Q.B."/>
            <person name="Li W."/>
            <person name="Chen H.Y."/>
            <person name="Chen S.E."/>
            <person name="Zhou L.G."/>
            <person name="Ni X.B."/>
            <person name="Tian J.H."/>
            <person name="Sheng Y."/>
            <person name="Liu T."/>
            <person name="Pan Y.S."/>
            <person name="Xia L.Y."/>
            <person name="Li J."/>
            <person name="Zhao F."/>
            <person name="Cao W.C."/>
        </authorList>
    </citation>
    <scope>NUCLEOTIDE SEQUENCE</scope>
    <source>
        <strain evidence="5">Rsan-2018</strain>
    </source>
</reference>
<evidence type="ECO:0008006" key="7">
    <source>
        <dbReference type="Google" id="ProtNLM"/>
    </source>
</evidence>
<name>A0A9D4Q8Q1_RHISA</name>
<dbReference type="SUPFAM" id="SSF48452">
    <property type="entry name" value="TPR-like"/>
    <property type="match status" value="2"/>
</dbReference>
<feature type="compositionally biased region" description="Polar residues" evidence="4">
    <location>
        <begin position="327"/>
        <end position="339"/>
    </location>
</feature>
<evidence type="ECO:0000256" key="2">
    <source>
        <dbReference type="ARBA" id="ARBA00023242"/>
    </source>
</evidence>
<dbReference type="SMART" id="SM00028">
    <property type="entry name" value="TPR"/>
    <property type="match status" value="5"/>
</dbReference>
<dbReference type="InterPro" id="IPR011990">
    <property type="entry name" value="TPR-like_helical_dom_sf"/>
</dbReference>
<keyword evidence="6" id="KW-1185">Reference proteome</keyword>
<dbReference type="GO" id="GO:0031491">
    <property type="term" value="F:nucleosome binding"/>
    <property type="evidence" value="ECO:0007669"/>
    <property type="project" value="TreeGrafter"/>
</dbReference>
<protein>
    <recommendedName>
        <fullName evidence="7">Calcineurin-binding protein cabin-1</fullName>
    </recommendedName>
</protein>
<organism evidence="5 6">
    <name type="scientific">Rhipicephalus sanguineus</name>
    <name type="common">Brown dog tick</name>
    <name type="synonym">Ixodes sanguineus</name>
    <dbReference type="NCBI Taxonomy" id="34632"/>
    <lineage>
        <taxon>Eukaryota</taxon>
        <taxon>Metazoa</taxon>
        <taxon>Ecdysozoa</taxon>
        <taxon>Arthropoda</taxon>
        <taxon>Chelicerata</taxon>
        <taxon>Arachnida</taxon>
        <taxon>Acari</taxon>
        <taxon>Parasitiformes</taxon>
        <taxon>Ixodida</taxon>
        <taxon>Ixodoidea</taxon>
        <taxon>Ixodidae</taxon>
        <taxon>Rhipicephalinae</taxon>
        <taxon>Rhipicephalus</taxon>
        <taxon>Rhipicephalus</taxon>
    </lineage>
</organism>
<dbReference type="EMBL" id="JABSTV010001248">
    <property type="protein sequence ID" value="KAH7968682.1"/>
    <property type="molecule type" value="Genomic_DNA"/>
</dbReference>
<dbReference type="Proteomes" id="UP000821837">
    <property type="component" value="Unassembled WGS sequence"/>
</dbReference>
<dbReference type="InterPro" id="IPR033053">
    <property type="entry name" value="Hir3/CABIN1"/>
</dbReference>
<keyword evidence="2" id="KW-0539">Nucleus</keyword>
<comment type="caution">
    <text evidence="5">The sequence shown here is derived from an EMBL/GenBank/DDBJ whole genome shotgun (WGS) entry which is preliminary data.</text>
</comment>
<dbReference type="PANTHER" id="PTHR15502">
    <property type="entry name" value="CALCINEURIN-BINDING PROTEIN CABIN 1-RELATED"/>
    <property type="match status" value="1"/>
</dbReference>
<feature type="compositionally biased region" description="Polar residues" evidence="4">
    <location>
        <begin position="907"/>
        <end position="916"/>
    </location>
</feature>
<accession>A0A9D4Q8Q1</accession>
<evidence type="ECO:0000313" key="5">
    <source>
        <dbReference type="EMBL" id="KAH7968682.1"/>
    </source>
</evidence>
<feature type="repeat" description="TPR" evidence="3">
    <location>
        <begin position="593"/>
        <end position="626"/>
    </location>
</feature>
<gene>
    <name evidence="5" type="ORF">HPB52_010649</name>
</gene>
<dbReference type="PANTHER" id="PTHR15502:SF7">
    <property type="entry name" value="CALCINEURIN-BINDING PROTEIN CABIN-1"/>
    <property type="match status" value="1"/>
</dbReference>